<evidence type="ECO:0000313" key="1">
    <source>
        <dbReference type="EMBL" id="THG47017.1"/>
    </source>
</evidence>
<dbReference type="EMBL" id="SSTG01000100">
    <property type="protein sequence ID" value="THG47017.1"/>
    <property type="molecule type" value="Genomic_DNA"/>
</dbReference>
<sequence>MELRTDIFSGFEILLASKSPRRRQLLEMAEIPFRIIDLISVDETFPNNISASEVPMFLSQKKANAYSDILRQNQIIIAADTVVIIDNQILGKPQNAEEAIEMLTRLSGRSHVVVTGVTIMSLKKQVSFSVTTTVEFSQLKESAILYYVNTYKPFDKAGAYGIQEWIGAVGIKGISGSYYNVVGMPIHRLYDELHRFIADNY</sequence>
<accession>A0AC61S563</accession>
<evidence type="ECO:0000313" key="2">
    <source>
        <dbReference type="Proteomes" id="UP000305401"/>
    </source>
</evidence>
<comment type="caution">
    <text evidence="1">The sequence shown here is derived from an EMBL/GenBank/DDBJ whole genome shotgun (WGS) entry which is preliminary data.</text>
</comment>
<proteinExistence type="predicted"/>
<reference evidence="1" key="1">
    <citation type="submission" date="2019-04" db="EMBL/GenBank/DDBJ databases">
        <title>Microbes associate with the intestines of laboratory mice.</title>
        <authorList>
            <person name="Navarre W."/>
            <person name="Wong E."/>
            <person name="Huang K.C."/>
            <person name="Tropini C."/>
            <person name="Ng K."/>
            <person name="Yu B."/>
        </authorList>
    </citation>
    <scope>NUCLEOTIDE SEQUENCE</scope>
    <source>
        <strain evidence="1">NM86_A22</strain>
    </source>
</reference>
<dbReference type="Proteomes" id="UP000305401">
    <property type="component" value="Unassembled WGS sequence"/>
</dbReference>
<gene>
    <name evidence="1" type="primary">maf</name>
    <name evidence="1" type="ORF">E5990_07905</name>
</gene>
<organism evidence="1 2">
    <name type="scientific">Muribaculum caecicola</name>
    <dbReference type="NCBI Taxonomy" id="3038144"/>
    <lineage>
        <taxon>Bacteria</taxon>
        <taxon>Pseudomonadati</taxon>
        <taxon>Bacteroidota</taxon>
        <taxon>Bacteroidia</taxon>
        <taxon>Bacteroidales</taxon>
        <taxon>Muribaculaceae</taxon>
        <taxon>Muribaculum</taxon>
    </lineage>
</organism>
<name>A0AC61S563_9BACT</name>
<keyword evidence="2" id="KW-1185">Reference proteome</keyword>
<protein>
    <submittedName>
        <fullName evidence="1">Septum formation protein Maf</fullName>
    </submittedName>
</protein>